<dbReference type="InterPro" id="IPR028909">
    <property type="entry name" value="bL21-like"/>
</dbReference>
<name>A0A0A1Z7C8_PROMR</name>
<evidence type="ECO:0000256" key="3">
    <source>
        <dbReference type="ARBA" id="ARBA00022884"/>
    </source>
</evidence>
<dbReference type="InterPro" id="IPR001787">
    <property type="entry name" value="Ribosomal_bL21"/>
</dbReference>
<feature type="compositionally biased region" description="Basic and acidic residues" evidence="8">
    <location>
        <begin position="128"/>
        <end position="146"/>
    </location>
</feature>
<keyword evidence="2 6" id="KW-0699">rRNA-binding</keyword>
<evidence type="ECO:0000313" key="9">
    <source>
        <dbReference type="EMBL" id="KGF85410.1"/>
    </source>
</evidence>
<dbReference type="PROSITE" id="PS01169">
    <property type="entry name" value="RIBOSOMAL_L21"/>
    <property type="match status" value="1"/>
</dbReference>
<comment type="function">
    <text evidence="6 7">This protein binds to 23S rRNA in the presence of protein L20.</text>
</comment>
<keyword evidence="5 6" id="KW-0687">Ribonucleoprotein</keyword>
<evidence type="ECO:0000256" key="2">
    <source>
        <dbReference type="ARBA" id="ARBA00022730"/>
    </source>
</evidence>
<comment type="similarity">
    <text evidence="1 6 7">Belongs to the bacterial ribosomal protein bL21 family.</text>
</comment>
<dbReference type="InterPro" id="IPR036164">
    <property type="entry name" value="bL21-like_sf"/>
</dbReference>
<accession>A0A0A1Z7C8</accession>
<evidence type="ECO:0000256" key="6">
    <source>
        <dbReference type="HAMAP-Rule" id="MF_01363"/>
    </source>
</evidence>
<protein>
    <recommendedName>
        <fullName evidence="6">Large ribosomal subunit protein bL21</fullName>
    </recommendedName>
</protein>
<keyword evidence="3 6" id="KW-0694">RNA-binding</keyword>
<dbReference type="SUPFAM" id="SSF141091">
    <property type="entry name" value="L21p-like"/>
    <property type="match status" value="1"/>
</dbReference>
<dbReference type="RefSeq" id="WP_032524928.1">
    <property type="nucleotide sequence ID" value="NZ_CP138934.1"/>
</dbReference>
<dbReference type="STRING" id="59925.EU91_1511"/>
<dbReference type="GO" id="GO:0019843">
    <property type="term" value="F:rRNA binding"/>
    <property type="evidence" value="ECO:0007669"/>
    <property type="project" value="UniProtKB-UniRule"/>
</dbReference>
<comment type="caution">
    <text evidence="9">The sequence shown here is derived from an EMBL/GenBank/DDBJ whole genome shotgun (WGS) entry which is preliminary data.</text>
</comment>
<dbReference type="Proteomes" id="UP000030598">
    <property type="component" value="Unassembled WGS sequence"/>
</dbReference>
<keyword evidence="4 6" id="KW-0689">Ribosomal protein</keyword>
<dbReference type="Pfam" id="PF00829">
    <property type="entry name" value="Ribosomal_L21p"/>
    <property type="match status" value="1"/>
</dbReference>
<dbReference type="GO" id="GO:0006412">
    <property type="term" value="P:translation"/>
    <property type="evidence" value="ECO:0007669"/>
    <property type="project" value="UniProtKB-UniRule"/>
</dbReference>
<evidence type="ECO:0000256" key="7">
    <source>
        <dbReference type="RuleBase" id="RU000562"/>
    </source>
</evidence>
<dbReference type="GO" id="GO:0003735">
    <property type="term" value="F:structural constituent of ribosome"/>
    <property type="evidence" value="ECO:0007669"/>
    <property type="project" value="InterPro"/>
</dbReference>
<evidence type="ECO:0000256" key="1">
    <source>
        <dbReference type="ARBA" id="ARBA00008563"/>
    </source>
</evidence>
<evidence type="ECO:0000313" key="10">
    <source>
        <dbReference type="Proteomes" id="UP000030598"/>
    </source>
</evidence>
<sequence>MTNSKKSSDNSSKSNELYAIAETSGQQFWFEVNRYYDIDRLNAKEKEKITLEKVLLLKDKDSITVGKPYIKDAKIELEVVSHKRDKKIIVYKMRPKKKTRRKMGHRQELTRVMVKSISMGKGTPKSSSKKETVKKEAKPKSEKSTN</sequence>
<evidence type="ECO:0000256" key="5">
    <source>
        <dbReference type="ARBA" id="ARBA00023274"/>
    </source>
</evidence>
<reference evidence="10" key="1">
    <citation type="journal article" date="2014" name="Sci. Data">
        <title>Genomes of diverse isolates of the marine cyanobacterium Prochlorococcus.</title>
        <authorList>
            <person name="Biller S."/>
            <person name="Berube P."/>
            <person name="Thompson J."/>
            <person name="Kelly L."/>
            <person name="Roggensack S."/>
            <person name="Awad L."/>
            <person name="Roache-Johnson K."/>
            <person name="Ding H."/>
            <person name="Giovannoni S.J."/>
            <person name="Moore L.R."/>
            <person name="Chisholm S.W."/>
        </authorList>
    </citation>
    <scope>NUCLEOTIDE SEQUENCE [LARGE SCALE GENOMIC DNA]</scope>
    <source>
        <strain evidence="10">GP2</strain>
    </source>
</reference>
<dbReference type="EMBL" id="JNAH01000008">
    <property type="protein sequence ID" value="KGF85410.1"/>
    <property type="molecule type" value="Genomic_DNA"/>
</dbReference>
<feature type="region of interest" description="Disordered" evidence="8">
    <location>
        <begin position="96"/>
        <end position="146"/>
    </location>
</feature>
<dbReference type="AlphaFoldDB" id="A0A0A1Z7C8"/>
<organism evidence="9 10">
    <name type="scientific">Prochlorococcus marinus str. GP2</name>
    <dbReference type="NCBI Taxonomy" id="59925"/>
    <lineage>
        <taxon>Bacteria</taxon>
        <taxon>Bacillati</taxon>
        <taxon>Cyanobacteriota</taxon>
        <taxon>Cyanophyceae</taxon>
        <taxon>Synechococcales</taxon>
        <taxon>Prochlorococcaceae</taxon>
        <taxon>Prochlorococcus</taxon>
    </lineage>
</organism>
<dbReference type="GO" id="GO:0005737">
    <property type="term" value="C:cytoplasm"/>
    <property type="evidence" value="ECO:0007669"/>
    <property type="project" value="UniProtKB-ARBA"/>
</dbReference>
<dbReference type="InterPro" id="IPR018258">
    <property type="entry name" value="Ribosomal_bL21_CS"/>
</dbReference>
<dbReference type="PANTHER" id="PTHR21349">
    <property type="entry name" value="50S RIBOSOMAL PROTEIN L21"/>
    <property type="match status" value="1"/>
</dbReference>
<evidence type="ECO:0000256" key="8">
    <source>
        <dbReference type="SAM" id="MobiDB-lite"/>
    </source>
</evidence>
<gene>
    <name evidence="6" type="primary">rplU</name>
    <name evidence="6" type="synonym">rpl21</name>
    <name evidence="9" type="ORF">EU91_1511</name>
</gene>
<proteinExistence type="inferred from homology"/>
<comment type="subunit">
    <text evidence="6">Part of the 50S ribosomal subunit. Contacts protein L20.</text>
</comment>
<dbReference type="eggNOG" id="COG0261">
    <property type="taxonomic scope" value="Bacteria"/>
</dbReference>
<dbReference type="GO" id="GO:0005840">
    <property type="term" value="C:ribosome"/>
    <property type="evidence" value="ECO:0007669"/>
    <property type="project" value="UniProtKB-KW"/>
</dbReference>
<dbReference type="OrthoDB" id="9813334at2"/>
<evidence type="ECO:0000256" key="4">
    <source>
        <dbReference type="ARBA" id="ARBA00022980"/>
    </source>
</evidence>
<dbReference type="HAMAP" id="MF_01363">
    <property type="entry name" value="Ribosomal_bL21"/>
    <property type="match status" value="1"/>
</dbReference>
<dbReference type="GO" id="GO:1990904">
    <property type="term" value="C:ribonucleoprotein complex"/>
    <property type="evidence" value="ECO:0007669"/>
    <property type="project" value="UniProtKB-KW"/>
</dbReference>
<dbReference type="NCBIfam" id="TIGR00061">
    <property type="entry name" value="L21"/>
    <property type="match status" value="1"/>
</dbReference>
<dbReference type="PANTHER" id="PTHR21349:SF0">
    <property type="entry name" value="LARGE RIBOSOMAL SUBUNIT PROTEIN BL21M"/>
    <property type="match status" value="1"/>
</dbReference>